<dbReference type="VEuPathDB" id="FungiDB:H257_08854"/>
<proteinExistence type="predicted"/>
<comment type="caution">
    <text evidence="2">The sequence shown here is derived from an EMBL/GenBank/DDBJ whole genome shotgun (WGS) entry which is preliminary data.</text>
</comment>
<evidence type="ECO:0000313" key="2">
    <source>
        <dbReference type="EMBL" id="RHY05475.1"/>
    </source>
</evidence>
<feature type="compositionally biased region" description="Basic residues" evidence="1">
    <location>
        <begin position="448"/>
        <end position="460"/>
    </location>
</feature>
<dbReference type="VEuPathDB" id="FungiDB:H257_18577"/>
<gene>
    <name evidence="2" type="ORF">DYB25_000279</name>
</gene>
<dbReference type="EMBL" id="QUTA01007885">
    <property type="protein sequence ID" value="RHY05475.1"/>
    <property type="molecule type" value="Genomic_DNA"/>
</dbReference>
<evidence type="ECO:0000256" key="1">
    <source>
        <dbReference type="SAM" id="MobiDB-lite"/>
    </source>
</evidence>
<accession>A0A397AGV9</accession>
<reference evidence="2 3" key="1">
    <citation type="submission" date="2018-08" db="EMBL/GenBank/DDBJ databases">
        <title>Aphanomyces genome sequencing and annotation.</title>
        <authorList>
            <person name="Minardi D."/>
            <person name="Oidtmann B."/>
            <person name="Van Der Giezen M."/>
            <person name="Studholme D.J."/>
        </authorList>
    </citation>
    <scope>NUCLEOTIDE SEQUENCE [LARGE SCALE GENOMIC DNA]</scope>
    <source>
        <strain evidence="2 3">Yx</strain>
    </source>
</reference>
<feature type="compositionally biased region" description="Polar residues" evidence="1">
    <location>
        <begin position="9"/>
        <end position="21"/>
    </location>
</feature>
<feature type="region of interest" description="Disordered" evidence="1">
    <location>
        <begin position="411"/>
        <end position="480"/>
    </location>
</feature>
<sequence length="2981" mass="335261">MRYPPTPHYQPSSYEPGQNEQEVADTTIDDDDQEEYDANTALQFPGIRNLHDEGQPILYRTMQRYWEREAHLFQGFTADDMADIERHFADAKVRIQFSINPSLQPPNDQLSIINYRREIEDVCQERFGLTFRGGLLEHGQQLLGDPLQRTIQAWAAPRRGYLFLRDISVVMIYQYAGVLDNGLSFHQLEYRNPSKTSPGDLMCALRALGATDAIVQSHTRMSGTHGPRDHWAAIGCINWPSEGHYRFRLVFPSQSMAETVYANFRQHMAGPDRLDLVPPSMKLTPLRDLCWDNPTSTFFHPHATSAATLVDTKVRIGRLPPLTTTDDILAALRGSHLPTPDVDITGDGYATLTFDTPAPIAFLWSTSGPHGETRLYIRDIAVHLHILTGRPRRSAAPLQCRDCGRHDHQGRPCDRFTYLDPRDRARSNSQHTTTTRRDLGSTDTRTRSASRHRHAGHRSHSALQHPAAEGQHQQHQPQTQAWQLPLQRHPQQVHGHTTDLNLYLRRELSTYVDQRIVSATTPLRQEVESLRADKEALAALVSASSAAFSTLDARLLEERRLREAAELLQAEDNRLSAEAHIRLNTVVTQHESQQAALTARLPYLESSVHTLLQAMQSVSSQMSALAGLGPLPGTLTPNVPMPPATDSTGTPPGAMEDALPTRGQEPDDTMGTELQDQGAHLHEPYSSDDSNNSELLDARIAEALQTPLPLSTPDINPPRQRRRRRAWRIHRLPLPPPDADTARHQLDNILRRESLKGEAYIGDPGQPPPPGLLLDSLRIAATNINKNTYGKLGDELATWFRANALDFLIIADSDLPAHKATHLWTSTPSGSPTPHLMAVSNHRVSVLYDIQRWHSRIDARRTTYSPSGRSISICIRLGKGSLLTLIGTYCQDSPASHRETTEQEWQWLTQATTKIPGHHHSVIMGGDFNTYGTNPLDRSAPQPRAGPSLGIGTAFQRWIQSIGLLSTFRYRHPNRQRYTYARNNTAVTLDDIYISAQSAHKLSASGIWLHTIHSSDHAGTPFLALALCPGDHTPSRLSGVQPIRVVNTRYLTKGDISTFGEHTSQLLLEGRLPPLITAPPPHAATTWSPQETTDWLEGAVQNLYDILYTSAKLKWGETSQTKKALNRAVAIQRTNRCTAQLRRLLRIHEAVTPTGEEYLRLVHLVEWPKWIRNPNLLPPTCWHRSGAIAVGTWWSEMPTGLDTTQNWDSWLRKGIARWAKVCRKRRDWRNTCTRQTRVLQRTAWFQGRQTRKFLRSALGAPTPPISIQSVVIRPPNASPRYSSARDDVAAGLRQLLDNWVPPAEKTARPRHLDTGLHSDRLQVPHFVRDWLLHDMDRPDVVAQAFQSPTGTTWDTYHYDEDMQARCDRSLRTRVSPGHGGVSQELWIAAPACIRERERTIINLILRTGLVPPILGRKQMIYLAKSATAHGVVNLDPGLPPWRPITVQSALSSRIFTVIRDYISPCIPNEELQHGFQRDRTVQDAAVLTSLLIERAERRQEELFLISKDCLKCFDRIPGWVMEYIYRKLGVPSLPRQLMAHFLGASQIDIRTAFGWLDGGIREFGLGQGSILAVMHIGYYMDVLIRQQQGGADPVQISHSQHPQGPRTRTISSLLFVDDALDISTSYSGIQDRVRISNQFTGQSASGGVFGADKSFLFYLSPHAYPTVALNDGLGNPQPIRVVAPSEGFRHLGIHQGTHNQWEETTRTVWLKLNTQAAAIAPRGLGKKELQYIINAVWIPSVLYRTAISDAISIAPALDILFRKTARRVLRLPHDHPNSWFYDHTDGLGLIHCERFSHSQRLYQFLRIANDCGSPAHDILMESLESYQTESGLTDHPLAFRIPPPTSDTTFLGTLLRDLATFNPALTITTQWHQPHASRPQRPNDRPIWAHLTPALSTTLISINRSHANKVRWVGDITNEKGTMLLSLPSLRTKYGWNRATLQRFTPIWDAIPTVTPQNSPPRLRQQTIQWGSQHSSQSLPLPPLPTPPRPLLPYLEQPLGRTFFTPSRGFEAIHVPLHAMLVVPHHLTHRDGRPDTLSYRIGRRTSLQTRHTPAGPEIAVTFWHELRKGTDIWYSPTPREARSRLRLVPIAGCAILTGDLLRTSSTQRHKFIPWTDTTWTHPGTHHTHRGNNTRALIASTAMHRADQVQLPTAHHTPPHATPACSACHRIADTTVCMDCGQWHHPTCIPHCQVVLRHSTPTYGLHTLPRRATRTHSVGDGSVTNQGTPSAHGTWSYLGSDGTTLTGYIRIHPDHITPTRCEVHSLLAGLHHSGDTALQICDNTTAIGLVILARSLKRRGGQPRYSNIHRVELRSLMALLNPEGTFAGDWIRAHQDSTSTLDPVLRAKQALLAEADSLATLAHQLLPHTNYTHLIIPDSWELRDHQDLPVTGATAPWLGAIYSRHNWHAAQAGKPDPRRTIQPLRLNTGELCKWDLPALSFYWRAICYTLHTNVRKHRIQPRWDPHCRTCPDSLDTQEHRFGLTHPQCPVATTLTQDLLLATQAVLPKAWLPDQDIYLPGHCTASASTFTGLTRPQWQTRSRKPSPNTGHCMLPISPKRCVLALHMQRLLGSPRPTTLALAATQLHWESTQCRTPGGLLPRWLYHTALRCVPLLAPRDFWFSQWMGGPNGATFQGPLGASPLCIIPRPPTYHHWWIDATHHPFSTTWWRQLYTEIRTATTSHMQTAYWFVVPEGSPGHTQANCLPITWLLTIPTGQITIRNPSSIHHVSTPQWGKLTTSNPVPIHIGFLTTGTTPDLLTPAQHHWTEALRPLDATHWLHRPPPIIRSTTPVDASTTNPKILTAPTHCLHWAQLNIPAFDPYAHDTRSYLEATYPTIYHASSGWKQFPTMTTSTRDWASTITHLHAPHFHKAWFAAHWATLRQHWQSTCTTNVDNIRNAGELPLLTEVNNNIRLKRRYHDAAPMGHDRRIRARRAHLTAKTLRWHSRRLSMLPPAIPPPIGYADPTLRPPRHPPDPGISPPEV</sequence>
<protein>
    <submittedName>
        <fullName evidence="2">Uncharacterized protein</fullName>
    </submittedName>
</protein>
<dbReference type="VEuPathDB" id="FungiDB:H257_04088"/>
<feature type="compositionally biased region" description="Basic and acidic residues" evidence="1">
    <location>
        <begin position="435"/>
        <end position="446"/>
    </location>
</feature>
<feature type="compositionally biased region" description="Low complexity" evidence="1">
    <location>
        <begin position="461"/>
        <end position="480"/>
    </location>
</feature>
<dbReference type="Proteomes" id="UP000266239">
    <property type="component" value="Unassembled WGS sequence"/>
</dbReference>
<feature type="region of interest" description="Disordered" evidence="1">
    <location>
        <begin position="703"/>
        <end position="723"/>
    </location>
</feature>
<feature type="region of interest" description="Disordered" evidence="1">
    <location>
        <begin position="635"/>
        <end position="672"/>
    </location>
</feature>
<dbReference type="InterPro" id="IPR036691">
    <property type="entry name" value="Endo/exonu/phosph_ase_sf"/>
</dbReference>
<dbReference type="SUPFAM" id="SSF56219">
    <property type="entry name" value="DNase I-like"/>
    <property type="match status" value="1"/>
</dbReference>
<dbReference type="VEuPathDB" id="FungiDB:H257_18578"/>
<feature type="region of interest" description="Disordered" evidence="1">
    <location>
        <begin position="2958"/>
        <end position="2981"/>
    </location>
</feature>
<dbReference type="Gene3D" id="3.60.10.10">
    <property type="entry name" value="Endonuclease/exonuclease/phosphatase"/>
    <property type="match status" value="1"/>
</dbReference>
<name>A0A397AGV9_APHAT</name>
<evidence type="ECO:0000313" key="3">
    <source>
        <dbReference type="Proteomes" id="UP000266239"/>
    </source>
</evidence>
<organism evidence="2 3">
    <name type="scientific">Aphanomyces astaci</name>
    <name type="common">Crayfish plague agent</name>
    <dbReference type="NCBI Taxonomy" id="112090"/>
    <lineage>
        <taxon>Eukaryota</taxon>
        <taxon>Sar</taxon>
        <taxon>Stramenopiles</taxon>
        <taxon>Oomycota</taxon>
        <taxon>Saprolegniomycetes</taxon>
        <taxon>Saprolegniales</taxon>
        <taxon>Verrucalvaceae</taxon>
        <taxon>Aphanomyces</taxon>
    </lineage>
</organism>
<feature type="region of interest" description="Disordered" evidence="1">
    <location>
        <begin position="1"/>
        <end position="24"/>
    </location>
</feature>